<dbReference type="GO" id="GO:0004864">
    <property type="term" value="F:protein phosphatase inhibitor activity"/>
    <property type="evidence" value="ECO:0007669"/>
    <property type="project" value="InterPro"/>
</dbReference>
<feature type="region of interest" description="Disordered" evidence="1">
    <location>
        <begin position="1"/>
        <end position="115"/>
    </location>
</feature>
<dbReference type="GO" id="GO:0009966">
    <property type="term" value="P:regulation of signal transduction"/>
    <property type="evidence" value="ECO:0007669"/>
    <property type="project" value="InterPro"/>
</dbReference>
<feature type="compositionally biased region" description="Basic and acidic residues" evidence="1">
    <location>
        <begin position="129"/>
        <end position="148"/>
    </location>
</feature>
<dbReference type="RefSeq" id="XP_024327118.1">
    <property type="nucleotide sequence ID" value="XM_024465118.1"/>
</dbReference>
<feature type="compositionally biased region" description="Low complexity" evidence="1">
    <location>
        <begin position="31"/>
        <end position="41"/>
    </location>
</feature>
<dbReference type="Pfam" id="PF04979">
    <property type="entry name" value="IPP-2"/>
    <property type="match status" value="1"/>
</dbReference>
<sequence length="280" mass="30899">MDDDDSQTSVVHTPPRPSTRRPKGILKNSYSNSPSSHAPAAVSPPPAAPPVEARIDRRSVDTTHSDKDITLYNTALNAGHRRASSSASRPGGARRRSSLSSNSASGTPVDDTSMRLKWDEANLYLTEQEKNSTMKIDEPKTPYARRYDPDEDADEMRALDAEDIVVDELDKAQHPRKIHRVAREDEIPGIELGEPEEALPEAGRMERSGSTGSASGKAVHVRDPAHVDNVGVSEEEKEKHRRFEAMRKRHYEMRDVASHLGHAEGLDPDDEDQEMNGGAQ</sequence>
<dbReference type="Gene3D" id="6.10.250.1050">
    <property type="match status" value="1"/>
</dbReference>
<evidence type="ECO:0000313" key="2">
    <source>
        <dbReference type="EMBL" id="OAF61844.1"/>
    </source>
</evidence>
<gene>
    <name evidence="2" type="ORF">VC83_01440</name>
</gene>
<dbReference type="GeneID" id="36284529"/>
<reference evidence="2" key="1">
    <citation type="submission" date="2016-03" db="EMBL/GenBank/DDBJ databases">
        <title>Updated assembly of Pseudogymnoascus destructans, the fungus causing white-nose syndrome of bats.</title>
        <authorList>
            <person name="Palmer J.M."/>
            <person name="Drees K.P."/>
            <person name="Foster J.T."/>
            <person name="Lindner D.L."/>
        </authorList>
    </citation>
    <scope>NUCLEOTIDE SEQUENCE [LARGE SCALE GENOMIC DNA]</scope>
    <source>
        <strain evidence="2">20631-21</strain>
    </source>
</reference>
<evidence type="ECO:0000256" key="1">
    <source>
        <dbReference type="SAM" id="MobiDB-lite"/>
    </source>
</evidence>
<organism evidence="2">
    <name type="scientific">Pseudogymnoascus destructans</name>
    <dbReference type="NCBI Taxonomy" id="655981"/>
    <lineage>
        <taxon>Eukaryota</taxon>
        <taxon>Fungi</taxon>
        <taxon>Dikarya</taxon>
        <taxon>Ascomycota</taxon>
        <taxon>Pezizomycotina</taxon>
        <taxon>Leotiomycetes</taxon>
        <taxon>Thelebolales</taxon>
        <taxon>Thelebolaceae</taxon>
        <taxon>Pseudogymnoascus</taxon>
    </lineage>
</organism>
<accession>A0A177AL00</accession>
<evidence type="ECO:0008006" key="3">
    <source>
        <dbReference type="Google" id="ProtNLM"/>
    </source>
</evidence>
<dbReference type="OrthoDB" id="551302at2759"/>
<protein>
    <recommendedName>
        <fullName evidence="3">Glc8 protein</fullName>
    </recommendedName>
</protein>
<feature type="region of interest" description="Disordered" evidence="1">
    <location>
        <begin position="172"/>
        <end position="280"/>
    </location>
</feature>
<feature type="compositionally biased region" description="Basic and acidic residues" evidence="1">
    <location>
        <begin position="234"/>
        <end position="265"/>
    </location>
</feature>
<dbReference type="eggNOG" id="ENOG502S2VH">
    <property type="taxonomic scope" value="Eukaryota"/>
</dbReference>
<name>A0A177AL00_9PEZI</name>
<dbReference type="InterPro" id="IPR007062">
    <property type="entry name" value="PPI-2"/>
</dbReference>
<feature type="region of interest" description="Disordered" evidence="1">
    <location>
        <begin position="129"/>
        <end position="152"/>
    </location>
</feature>
<dbReference type="PANTHER" id="PTHR12398">
    <property type="entry name" value="PROTEIN PHOSPHATASE INHIBITOR"/>
    <property type="match status" value="1"/>
</dbReference>
<dbReference type="AlphaFoldDB" id="A0A177AL00"/>
<feature type="compositionally biased region" description="Basic and acidic residues" evidence="1">
    <location>
        <begin position="53"/>
        <end position="69"/>
    </location>
</feature>
<proteinExistence type="predicted"/>
<dbReference type="Proteomes" id="UP000077154">
    <property type="component" value="Unassembled WGS sequence"/>
</dbReference>
<dbReference type="EMBL" id="KV441388">
    <property type="protein sequence ID" value="OAF61844.1"/>
    <property type="molecule type" value="Genomic_DNA"/>
</dbReference>
<dbReference type="VEuPathDB" id="FungiDB:GMDG_05852"/>
<dbReference type="PANTHER" id="PTHR12398:SF20">
    <property type="entry name" value="PROTEIN PHOSPHATASE 1 REGULATORY INHIBITOR SUBUNIT 2"/>
    <property type="match status" value="1"/>
</dbReference>